<sequence length="233" mass="25834">MLGSIEKLRQVPLLATLQDSELLSLAPFTEIRAFRAGEILQHEGDRLPAALHALLSGSLRVSRLAIDGKETIFRVLGKGEIFAAPALFGNGIAPATVTAETDSETIEIQREALLDAIRVNPEIALKMLEILNRRLQRLHDTVHGLMSERAIARLARYLVTAATEGGTDTTAAGDVLRERLSYYRIARSIGITYEECVRLFRQIRTVVEYRRGGKITIKQWSVLKSLARDAETS</sequence>
<dbReference type="CDD" id="cd00038">
    <property type="entry name" value="CAP_ED"/>
    <property type="match status" value="1"/>
</dbReference>
<protein>
    <submittedName>
        <fullName evidence="2">Crp/Fnr family transcriptional regulator</fullName>
    </submittedName>
</protein>
<dbReference type="Gene3D" id="1.10.10.10">
    <property type="entry name" value="Winged helix-like DNA-binding domain superfamily/Winged helix DNA-binding domain"/>
    <property type="match status" value="1"/>
</dbReference>
<evidence type="ECO:0000259" key="1">
    <source>
        <dbReference type="PROSITE" id="PS50042"/>
    </source>
</evidence>
<dbReference type="InterPro" id="IPR018490">
    <property type="entry name" value="cNMP-bd_dom_sf"/>
</dbReference>
<comment type="caution">
    <text evidence="2">The sequence shown here is derived from an EMBL/GenBank/DDBJ whole genome shotgun (WGS) entry which is preliminary data.</text>
</comment>
<evidence type="ECO:0000313" key="2">
    <source>
        <dbReference type="EMBL" id="MEG3437260.1"/>
    </source>
</evidence>
<accession>A0AAW9QPW2</accession>
<dbReference type="InterPro" id="IPR014710">
    <property type="entry name" value="RmlC-like_jellyroll"/>
</dbReference>
<dbReference type="Pfam" id="PF00027">
    <property type="entry name" value="cNMP_binding"/>
    <property type="match status" value="1"/>
</dbReference>
<dbReference type="SUPFAM" id="SSF51206">
    <property type="entry name" value="cAMP-binding domain-like"/>
    <property type="match status" value="1"/>
</dbReference>
<organism evidence="2 3">
    <name type="scientific">Pannus brasiliensis CCIBt3594</name>
    <dbReference type="NCBI Taxonomy" id="1427578"/>
    <lineage>
        <taxon>Bacteria</taxon>
        <taxon>Bacillati</taxon>
        <taxon>Cyanobacteriota</taxon>
        <taxon>Cyanophyceae</taxon>
        <taxon>Oscillatoriophycideae</taxon>
        <taxon>Chroococcales</taxon>
        <taxon>Microcystaceae</taxon>
        <taxon>Pannus</taxon>
    </lineage>
</organism>
<dbReference type="Proteomes" id="UP001328733">
    <property type="component" value="Unassembled WGS sequence"/>
</dbReference>
<feature type="domain" description="Cyclic nucleotide-binding" evidence="1">
    <location>
        <begin position="13"/>
        <end position="134"/>
    </location>
</feature>
<dbReference type="PANTHER" id="PTHR24567:SF74">
    <property type="entry name" value="HTH-TYPE TRANSCRIPTIONAL REGULATOR ARCR"/>
    <property type="match status" value="1"/>
</dbReference>
<evidence type="ECO:0000313" key="3">
    <source>
        <dbReference type="Proteomes" id="UP001328733"/>
    </source>
</evidence>
<dbReference type="InterPro" id="IPR000595">
    <property type="entry name" value="cNMP-bd_dom"/>
</dbReference>
<dbReference type="GO" id="GO:0005829">
    <property type="term" value="C:cytosol"/>
    <property type="evidence" value="ECO:0007669"/>
    <property type="project" value="TreeGrafter"/>
</dbReference>
<name>A0AAW9QPW2_9CHRO</name>
<dbReference type="InterPro" id="IPR036388">
    <property type="entry name" value="WH-like_DNA-bd_sf"/>
</dbReference>
<gene>
    <name evidence="2" type="ORF">V0288_09030</name>
</gene>
<dbReference type="PANTHER" id="PTHR24567">
    <property type="entry name" value="CRP FAMILY TRANSCRIPTIONAL REGULATORY PROTEIN"/>
    <property type="match status" value="1"/>
</dbReference>
<dbReference type="RefSeq" id="WP_332864744.1">
    <property type="nucleotide sequence ID" value="NZ_JBAFSM010000014.1"/>
</dbReference>
<dbReference type="GO" id="GO:0003700">
    <property type="term" value="F:DNA-binding transcription factor activity"/>
    <property type="evidence" value="ECO:0007669"/>
    <property type="project" value="TreeGrafter"/>
</dbReference>
<dbReference type="SMART" id="SM00100">
    <property type="entry name" value="cNMP"/>
    <property type="match status" value="1"/>
</dbReference>
<keyword evidence="3" id="KW-1185">Reference proteome</keyword>
<dbReference type="AlphaFoldDB" id="A0AAW9QPW2"/>
<dbReference type="InterPro" id="IPR050397">
    <property type="entry name" value="Env_Response_Regulators"/>
</dbReference>
<reference evidence="2 3" key="1">
    <citation type="submission" date="2024-01" db="EMBL/GenBank/DDBJ databases">
        <title>Genomic insights into the taxonomy and metabolism of the cyanobacterium Pannus brasiliensis CCIBt3594.</title>
        <authorList>
            <person name="Machado M."/>
            <person name="Botero N.B."/>
            <person name="Andreote A.P.D."/>
            <person name="Feitosa A.M.T."/>
            <person name="Popin R."/>
            <person name="Sivonen K."/>
            <person name="Fiore M.F."/>
        </authorList>
    </citation>
    <scope>NUCLEOTIDE SEQUENCE [LARGE SCALE GENOMIC DNA]</scope>
    <source>
        <strain evidence="2 3">CCIBt3594</strain>
    </source>
</reference>
<dbReference type="Gene3D" id="2.60.120.10">
    <property type="entry name" value="Jelly Rolls"/>
    <property type="match status" value="1"/>
</dbReference>
<proteinExistence type="predicted"/>
<dbReference type="PROSITE" id="PS50042">
    <property type="entry name" value="CNMP_BINDING_3"/>
    <property type="match status" value="1"/>
</dbReference>
<dbReference type="EMBL" id="JBAFSM010000014">
    <property type="protein sequence ID" value="MEG3437260.1"/>
    <property type="molecule type" value="Genomic_DNA"/>
</dbReference>